<sequence>MADRRKNMEFGILAALVLLVAGRFRDLQLSAVIIIVLLITLLFPKLFTPFTWLWFRLGEILNVVVTKILLLLIFCIVVTPVGLLRRILGKDALCLRKFKKDTGSVFVVRNKLYEASDLEKQY</sequence>
<gene>
    <name evidence="2" type="ORF">SAMN05444001_1054</name>
</gene>
<proteinExistence type="predicted"/>
<dbReference type="AlphaFoldDB" id="A0A8G2BV78"/>
<dbReference type="Proteomes" id="UP000236725">
    <property type="component" value="Unassembled WGS sequence"/>
</dbReference>
<evidence type="ECO:0000313" key="3">
    <source>
        <dbReference type="Proteomes" id="UP000236725"/>
    </source>
</evidence>
<keyword evidence="3" id="KW-1185">Reference proteome</keyword>
<keyword evidence="1" id="KW-0472">Membrane</keyword>
<dbReference type="EMBL" id="FNVS01000005">
    <property type="protein sequence ID" value="SEF69435.1"/>
    <property type="molecule type" value="Genomic_DNA"/>
</dbReference>
<evidence type="ECO:0000256" key="1">
    <source>
        <dbReference type="SAM" id="Phobius"/>
    </source>
</evidence>
<reference evidence="2 3" key="1">
    <citation type="submission" date="2016-10" db="EMBL/GenBank/DDBJ databases">
        <authorList>
            <person name="Varghese N."/>
            <person name="Submissions S."/>
        </authorList>
    </citation>
    <scope>NUCLEOTIDE SEQUENCE [LARGE SCALE GENOMIC DNA]</scope>
    <source>
        <strain evidence="2 3">DSM 29073</strain>
    </source>
</reference>
<organism evidence="2 3">
    <name type="scientific">Parabacteroides chinchillae</name>
    <dbReference type="NCBI Taxonomy" id="871327"/>
    <lineage>
        <taxon>Bacteria</taxon>
        <taxon>Pseudomonadati</taxon>
        <taxon>Bacteroidota</taxon>
        <taxon>Bacteroidia</taxon>
        <taxon>Bacteroidales</taxon>
        <taxon>Tannerellaceae</taxon>
        <taxon>Parabacteroides</taxon>
    </lineage>
</organism>
<accession>A0A8G2BV78</accession>
<keyword evidence="1" id="KW-1133">Transmembrane helix</keyword>
<feature type="transmembrane region" description="Helical" evidence="1">
    <location>
        <begin position="67"/>
        <end position="88"/>
    </location>
</feature>
<protein>
    <submittedName>
        <fullName evidence="2">Uncharacterized protein</fullName>
    </submittedName>
</protein>
<dbReference type="RefSeq" id="WP_103982789.1">
    <property type="nucleotide sequence ID" value="NZ_FNVS01000005.1"/>
</dbReference>
<evidence type="ECO:0000313" key="2">
    <source>
        <dbReference type="EMBL" id="SEF69435.1"/>
    </source>
</evidence>
<name>A0A8G2BV78_9BACT</name>
<comment type="caution">
    <text evidence="2">The sequence shown here is derived from an EMBL/GenBank/DDBJ whole genome shotgun (WGS) entry which is preliminary data.</text>
</comment>
<keyword evidence="1" id="KW-0812">Transmembrane</keyword>
<feature type="transmembrane region" description="Helical" evidence="1">
    <location>
        <begin position="32"/>
        <end position="55"/>
    </location>
</feature>